<keyword evidence="3" id="KW-1185">Reference proteome</keyword>
<reference evidence="2 3" key="1">
    <citation type="submission" date="2015-09" db="EMBL/GenBank/DDBJ databases">
        <title>Draft genome sequence of Kouleothrix aurantiaca JCM 19913.</title>
        <authorList>
            <person name="Hemp J."/>
        </authorList>
    </citation>
    <scope>NUCLEOTIDE SEQUENCE [LARGE SCALE GENOMIC DNA]</scope>
    <source>
        <strain evidence="2 3">COM-B</strain>
    </source>
</reference>
<dbReference type="InterPro" id="IPR011051">
    <property type="entry name" value="RmlC_Cupin_sf"/>
</dbReference>
<sequence>MKQQSGSGWVVYGDDVEALVFDWGAIKILSEPAVTDAERFSFGMVVLAPGKGHERHNHPGSEEIIFVMSGEGDQMIDDQPPIHVRPGASIYIPADVYHSTLNTGWEPMRLLVVYSPAGPERLLRDIPGCRVLPPGQPPM</sequence>
<accession>A0A0P9D6A4</accession>
<proteinExistence type="predicted"/>
<dbReference type="AlphaFoldDB" id="A0A0P9D6A4"/>
<dbReference type="SUPFAM" id="SSF51182">
    <property type="entry name" value="RmlC-like cupins"/>
    <property type="match status" value="1"/>
</dbReference>
<dbReference type="Proteomes" id="UP000050509">
    <property type="component" value="Unassembled WGS sequence"/>
</dbReference>
<dbReference type="Gene3D" id="2.60.120.10">
    <property type="entry name" value="Jelly Rolls"/>
    <property type="match status" value="1"/>
</dbReference>
<feature type="domain" description="Cupin type-2" evidence="1">
    <location>
        <begin position="44"/>
        <end position="114"/>
    </location>
</feature>
<dbReference type="PANTHER" id="PTHR36114">
    <property type="entry name" value="16.7 KDA PROTEIN IN WHIE LOCUS"/>
    <property type="match status" value="1"/>
</dbReference>
<name>A0A0P9D6A4_9CHLR</name>
<evidence type="ECO:0000313" key="3">
    <source>
        <dbReference type="Proteomes" id="UP000050509"/>
    </source>
</evidence>
<dbReference type="EMBL" id="LJCR01001242">
    <property type="protein sequence ID" value="KPV50724.1"/>
    <property type="molecule type" value="Genomic_DNA"/>
</dbReference>
<dbReference type="Pfam" id="PF07883">
    <property type="entry name" value="Cupin_2"/>
    <property type="match status" value="1"/>
</dbReference>
<evidence type="ECO:0000313" key="2">
    <source>
        <dbReference type="EMBL" id="KPV50724.1"/>
    </source>
</evidence>
<dbReference type="InterPro" id="IPR013096">
    <property type="entry name" value="Cupin_2"/>
</dbReference>
<dbReference type="InterPro" id="IPR014710">
    <property type="entry name" value="RmlC-like_jellyroll"/>
</dbReference>
<evidence type="ECO:0000259" key="1">
    <source>
        <dbReference type="Pfam" id="PF07883"/>
    </source>
</evidence>
<protein>
    <submittedName>
        <fullName evidence="2">Cupin</fullName>
    </submittedName>
</protein>
<dbReference type="PANTHER" id="PTHR36114:SF1">
    <property type="entry name" value="16.7 KDA PROTEIN IN WHIE LOCUS"/>
    <property type="match status" value="1"/>
</dbReference>
<organism evidence="2 3">
    <name type="scientific">Kouleothrix aurantiaca</name>
    <dbReference type="NCBI Taxonomy" id="186479"/>
    <lineage>
        <taxon>Bacteria</taxon>
        <taxon>Bacillati</taxon>
        <taxon>Chloroflexota</taxon>
        <taxon>Chloroflexia</taxon>
        <taxon>Chloroflexales</taxon>
        <taxon>Roseiflexineae</taxon>
        <taxon>Roseiflexaceae</taxon>
        <taxon>Kouleothrix</taxon>
    </lineage>
</organism>
<dbReference type="PATRIC" id="fig|186479.3.peg.1085"/>
<gene>
    <name evidence="2" type="ORF">SE17_25240</name>
</gene>
<dbReference type="InterPro" id="IPR052044">
    <property type="entry name" value="PKS_Associated_Protein"/>
</dbReference>
<comment type="caution">
    <text evidence="2">The sequence shown here is derived from an EMBL/GenBank/DDBJ whole genome shotgun (WGS) entry which is preliminary data.</text>
</comment>